<dbReference type="PROSITE" id="PS50931">
    <property type="entry name" value="HTH_LYSR"/>
    <property type="match status" value="1"/>
</dbReference>
<keyword evidence="2" id="KW-0805">Transcription regulation</keyword>
<evidence type="ECO:0000256" key="5">
    <source>
        <dbReference type="SAM" id="MobiDB-lite"/>
    </source>
</evidence>
<dbReference type="PANTHER" id="PTHR30126">
    <property type="entry name" value="HTH-TYPE TRANSCRIPTIONAL REGULATOR"/>
    <property type="match status" value="1"/>
</dbReference>
<dbReference type="InterPro" id="IPR036390">
    <property type="entry name" value="WH_DNA-bd_sf"/>
</dbReference>
<dbReference type="SUPFAM" id="SSF46785">
    <property type="entry name" value="Winged helix' DNA-binding domain"/>
    <property type="match status" value="1"/>
</dbReference>
<comment type="similarity">
    <text evidence="1">Belongs to the LysR transcriptional regulatory family.</text>
</comment>
<sequence length="191" mass="20874">METTYLQEYVRVADRGSFTAAARELHLTQSTLSKHVAVLEREFGAELFVRDRSGISMTAAGKLLYAQALRFANLLAETEALVRSAHEGAEPASASRASRAGSGFTEHAQGMPVRRDTALRCACRRMASKYALDEREVGALVLYLEESGFEAIQAELGLSRDEVAELLGRVYRKIGVGGKQEALDLVYSVSE</sequence>
<dbReference type="EMBL" id="AP025564">
    <property type="protein sequence ID" value="BDE95191.1"/>
    <property type="molecule type" value="Genomic_DNA"/>
</dbReference>
<dbReference type="Gene3D" id="1.10.10.10">
    <property type="entry name" value="Winged helix-like DNA-binding domain superfamily/Winged helix DNA-binding domain"/>
    <property type="match status" value="1"/>
</dbReference>
<evidence type="ECO:0000313" key="8">
    <source>
        <dbReference type="Proteomes" id="UP001320544"/>
    </source>
</evidence>
<evidence type="ECO:0000256" key="1">
    <source>
        <dbReference type="ARBA" id="ARBA00009437"/>
    </source>
</evidence>
<dbReference type="RefSeq" id="WP_244411640.1">
    <property type="nucleotide sequence ID" value="NZ_AP025564.1"/>
</dbReference>
<evidence type="ECO:0000313" key="7">
    <source>
        <dbReference type="EMBL" id="BDE95191.1"/>
    </source>
</evidence>
<dbReference type="PRINTS" id="PR00039">
    <property type="entry name" value="HTHLYSR"/>
</dbReference>
<dbReference type="Pfam" id="PF00126">
    <property type="entry name" value="HTH_1"/>
    <property type="match status" value="1"/>
</dbReference>
<keyword evidence="8" id="KW-1185">Reference proteome</keyword>
<gene>
    <name evidence="7" type="ORF">CE91St30_05240</name>
</gene>
<feature type="compositionally biased region" description="Low complexity" evidence="5">
    <location>
        <begin position="92"/>
        <end position="103"/>
    </location>
</feature>
<dbReference type="PANTHER" id="PTHR30126:SF40">
    <property type="entry name" value="HTH-TYPE TRANSCRIPTIONAL REGULATOR GLTR"/>
    <property type="match status" value="1"/>
</dbReference>
<feature type="domain" description="HTH lysR-type" evidence="6">
    <location>
        <begin position="1"/>
        <end position="58"/>
    </location>
</feature>
<name>A0ABN6MEX2_9ACTN</name>
<dbReference type="Proteomes" id="UP001320544">
    <property type="component" value="Chromosome"/>
</dbReference>
<reference evidence="7 8" key="1">
    <citation type="submission" date="2022-01" db="EMBL/GenBank/DDBJ databases">
        <title>Novel bile acid biosynthetic pathways are enriched in the microbiome of centenarians.</title>
        <authorList>
            <person name="Sato Y."/>
            <person name="Atarashi K."/>
            <person name="Plichta R.D."/>
            <person name="Arai Y."/>
            <person name="Sasajima S."/>
            <person name="Kearney M.S."/>
            <person name="Suda W."/>
            <person name="Takeshita K."/>
            <person name="Sasaki T."/>
            <person name="Okamoto S."/>
            <person name="Skelly N.A."/>
            <person name="Okamura Y."/>
            <person name="Vlamakis H."/>
            <person name="Li Y."/>
            <person name="Tanoue T."/>
            <person name="Takei H."/>
            <person name="Nittono H."/>
            <person name="Narushima S."/>
            <person name="Irie J."/>
            <person name="Itoh H."/>
            <person name="Moriya K."/>
            <person name="Sugiura Y."/>
            <person name="Suematsu M."/>
            <person name="Moritoki N."/>
            <person name="Shibata S."/>
            <person name="Littman R.D."/>
            <person name="Fischbach A.M."/>
            <person name="Uwamino Y."/>
            <person name="Inoue T."/>
            <person name="Honda A."/>
            <person name="Hattori M."/>
            <person name="Murai T."/>
            <person name="Xavier J.R."/>
            <person name="Hirose N."/>
            <person name="Honda K."/>
        </authorList>
    </citation>
    <scope>NUCLEOTIDE SEQUENCE [LARGE SCALE GENOMIC DNA]</scope>
    <source>
        <strain evidence="7 8">CE91-St30</strain>
    </source>
</reference>
<evidence type="ECO:0000256" key="4">
    <source>
        <dbReference type="ARBA" id="ARBA00023163"/>
    </source>
</evidence>
<evidence type="ECO:0000259" key="6">
    <source>
        <dbReference type="PROSITE" id="PS50931"/>
    </source>
</evidence>
<keyword evidence="4" id="KW-0804">Transcription</keyword>
<proteinExistence type="inferred from homology"/>
<organism evidence="7 8">
    <name type="scientific">Raoultibacter timonensis</name>
    <dbReference type="NCBI Taxonomy" id="1907662"/>
    <lineage>
        <taxon>Bacteria</taxon>
        <taxon>Bacillati</taxon>
        <taxon>Actinomycetota</taxon>
        <taxon>Coriobacteriia</taxon>
        <taxon>Eggerthellales</taxon>
        <taxon>Eggerthellaceae</taxon>
        <taxon>Raoultibacter</taxon>
    </lineage>
</organism>
<evidence type="ECO:0000256" key="3">
    <source>
        <dbReference type="ARBA" id="ARBA00023125"/>
    </source>
</evidence>
<protein>
    <recommendedName>
        <fullName evidence="6">HTH lysR-type domain-containing protein</fullName>
    </recommendedName>
</protein>
<evidence type="ECO:0000256" key="2">
    <source>
        <dbReference type="ARBA" id="ARBA00023015"/>
    </source>
</evidence>
<accession>A0ABN6MEX2</accession>
<dbReference type="InterPro" id="IPR036388">
    <property type="entry name" value="WH-like_DNA-bd_sf"/>
</dbReference>
<keyword evidence="3" id="KW-0238">DNA-binding</keyword>
<dbReference type="InterPro" id="IPR000847">
    <property type="entry name" value="LysR_HTH_N"/>
</dbReference>
<feature type="region of interest" description="Disordered" evidence="5">
    <location>
        <begin position="86"/>
        <end position="106"/>
    </location>
</feature>